<keyword evidence="3" id="KW-1185">Reference proteome</keyword>
<gene>
    <name evidence="2" type="ORF">ACH5RR_003806</name>
</gene>
<feature type="region of interest" description="Disordered" evidence="1">
    <location>
        <begin position="124"/>
        <end position="146"/>
    </location>
</feature>
<sequence>MEITIRYPNSGKGKECHHTGTNSKRPSFDYADRVISTKTVEKNEKRFEIQNTTKAVYKEYKSKEAKVSAKTQTIIAVDKRSKNYVLKEEVKYCKSSSKVDHKVGGPRIECHTEVKINKITTTTTTMGSSSGIRPSSSGIRRITYHK</sequence>
<organism evidence="2 3">
    <name type="scientific">Cinchona calisaya</name>
    <dbReference type="NCBI Taxonomy" id="153742"/>
    <lineage>
        <taxon>Eukaryota</taxon>
        <taxon>Viridiplantae</taxon>
        <taxon>Streptophyta</taxon>
        <taxon>Embryophyta</taxon>
        <taxon>Tracheophyta</taxon>
        <taxon>Spermatophyta</taxon>
        <taxon>Magnoliopsida</taxon>
        <taxon>eudicotyledons</taxon>
        <taxon>Gunneridae</taxon>
        <taxon>Pentapetalae</taxon>
        <taxon>asterids</taxon>
        <taxon>lamiids</taxon>
        <taxon>Gentianales</taxon>
        <taxon>Rubiaceae</taxon>
        <taxon>Cinchonoideae</taxon>
        <taxon>Cinchoneae</taxon>
        <taxon>Cinchona</taxon>
    </lineage>
</organism>
<evidence type="ECO:0000313" key="2">
    <source>
        <dbReference type="EMBL" id="KAL3535345.1"/>
    </source>
</evidence>
<dbReference type="Proteomes" id="UP001630127">
    <property type="component" value="Unassembled WGS sequence"/>
</dbReference>
<proteinExistence type="predicted"/>
<dbReference type="EMBL" id="JBJUIK010000002">
    <property type="protein sequence ID" value="KAL3535345.1"/>
    <property type="molecule type" value="Genomic_DNA"/>
</dbReference>
<dbReference type="AlphaFoldDB" id="A0ABD3AVS5"/>
<evidence type="ECO:0000256" key="1">
    <source>
        <dbReference type="SAM" id="MobiDB-lite"/>
    </source>
</evidence>
<name>A0ABD3AVS5_9GENT</name>
<accession>A0ABD3AVS5</accession>
<reference evidence="2 3" key="1">
    <citation type="submission" date="2024-11" db="EMBL/GenBank/DDBJ databases">
        <title>A near-complete genome assembly of Cinchona calisaya.</title>
        <authorList>
            <person name="Lian D.C."/>
            <person name="Zhao X.W."/>
            <person name="Wei L."/>
        </authorList>
    </citation>
    <scope>NUCLEOTIDE SEQUENCE [LARGE SCALE GENOMIC DNA]</scope>
    <source>
        <tissue evidence="2">Nenye</tissue>
    </source>
</reference>
<protein>
    <submittedName>
        <fullName evidence="2">Uncharacterized protein</fullName>
    </submittedName>
</protein>
<feature type="region of interest" description="Disordered" evidence="1">
    <location>
        <begin position="1"/>
        <end position="25"/>
    </location>
</feature>
<comment type="caution">
    <text evidence="2">The sequence shown here is derived from an EMBL/GenBank/DDBJ whole genome shotgun (WGS) entry which is preliminary data.</text>
</comment>
<evidence type="ECO:0000313" key="3">
    <source>
        <dbReference type="Proteomes" id="UP001630127"/>
    </source>
</evidence>